<organism evidence="3 4">
    <name type="scientific">Herbidospora solisilvae</name>
    <dbReference type="NCBI Taxonomy" id="2696284"/>
    <lineage>
        <taxon>Bacteria</taxon>
        <taxon>Bacillati</taxon>
        <taxon>Actinomycetota</taxon>
        <taxon>Actinomycetes</taxon>
        <taxon>Streptosporangiales</taxon>
        <taxon>Streptosporangiaceae</taxon>
        <taxon>Herbidospora</taxon>
    </lineage>
</organism>
<dbReference type="Pfam" id="PF00582">
    <property type="entry name" value="Usp"/>
    <property type="match status" value="1"/>
</dbReference>
<evidence type="ECO:0000256" key="1">
    <source>
        <dbReference type="ARBA" id="ARBA00008791"/>
    </source>
</evidence>
<name>A0A7C9N3E2_9ACTN</name>
<dbReference type="SUPFAM" id="SSF52402">
    <property type="entry name" value="Adenine nucleotide alpha hydrolases-like"/>
    <property type="match status" value="1"/>
</dbReference>
<dbReference type="AlphaFoldDB" id="A0A7C9N3E2"/>
<gene>
    <name evidence="3" type="ORF">GT755_22915</name>
</gene>
<comment type="similarity">
    <text evidence="1">Belongs to the universal stress protein A family.</text>
</comment>
<dbReference type="EMBL" id="WXEW01000006">
    <property type="protein sequence ID" value="NAS24529.1"/>
    <property type="molecule type" value="Genomic_DNA"/>
</dbReference>
<evidence type="ECO:0000313" key="3">
    <source>
        <dbReference type="EMBL" id="NAS24529.1"/>
    </source>
</evidence>
<dbReference type="PRINTS" id="PR01438">
    <property type="entry name" value="UNVRSLSTRESS"/>
</dbReference>
<reference evidence="3 4" key="1">
    <citation type="submission" date="2020-01" db="EMBL/GenBank/DDBJ databases">
        <title>Herbidospora sp. NEAU-GS84 nov., a novel actinomycete isolated from soil.</title>
        <authorList>
            <person name="Han L."/>
        </authorList>
    </citation>
    <scope>NUCLEOTIDE SEQUENCE [LARGE SCALE GENOMIC DNA]</scope>
    <source>
        <strain evidence="3 4">NEAU-GS84</strain>
    </source>
</reference>
<dbReference type="InterPro" id="IPR006016">
    <property type="entry name" value="UspA"/>
</dbReference>
<accession>A0A7C9N3E2</accession>
<dbReference type="Proteomes" id="UP000479526">
    <property type="component" value="Unassembled WGS sequence"/>
</dbReference>
<dbReference type="InterPro" id="IPR014729">
    <property type="entry name" value="Rossmann-like_a/b/a_fold"/>
</dbReference>
<dbReference type="Gene3D" id="3.40.50.620">
    <property type="entry name" value="HUPs"/>
    <property type="match status" value="1"/>
</dbReference>
<evidence type="ECO:0000313" key="4">
    <source>
        <dbReference type="Proteomes" id="UP000479526"/>
    </source>
</evidence>
<sequence length="59" mass="6158">MEVVEGHPVDVPRNAAERAELLIVGSRGQGALAGMVLGSVSQALPRVAPCPLAVVRTRR</sequence>
<keyword evidence="4" id="KW-1185">Reference proteome</keyword>
<dbReference type="PANTHER" id="PTHR46553">
    <property type="entry name" value="ADENINE NUCLEOTIDE ALPHA HYDROLASES-LIKE SUPERFAMILY PROTEIN"/>
    <property type="match status" value="1"/>
</dbReference>
<dbReference type="InterPro" id="IPR006015">
    <property type="entry name" value="Universal_stress_UspA"/>
</dbReference>
<comment type="caution">
    <text evidence="3">The sequence shown here is derived from an EMBL/GenBank/DDBJ whole genome shotgun (WGS) entry which is preliminary data.</text>
</comment>
<dbReference type="PANTHER" id="PTHR46553:SF3">
    <property type="entry name" value="ADENINE NUCLEOTIDE ALPHA HYDROLASES-LIKE SUPERFAMILY PROTEIN"/>
    <property type="match status" value="1"/>
</dbReference>
<evidence type="ECO:0000259" key="2">
    <source>
        <dbReference type="Pfam" id="PF00582"/>
    </source>
</evidence>
<feature type="domain" description="UspA" evidence="2">
    <location>
        <begin position="2"/>
        <end position="56"/>
    </location>
</feature>
<proteinExistence type="inferred from homology"/>
<protein>
    <submittedName>
        <fullName evidence="3">Universal stress protein</fullName>
    </submittedName>
</protein>